<dbReference type="PANTHER" id="PTHR18763:SF0">
    <property type="entry name" value="WD REPEAT-CONTAINING PROTEIN 18"/>
    <property type="match status" value="1"/>
</dbReference>
<dbReference type="Gene3D" id="2.130.10.10">
    <property type="entry name" value="YVTN repeat-like/Quinoprotein amine dehydrogenase"/>
    <property type="match status" value="2"/>
</dbReference>
<comment type="subunit">
    <text evidence="6">Component of the RIX1 complex, composed of IPI1, RIX1/IPI2 and IPI3 in a 1:2:2 stoichiometry. The complex interacts (via RIX1) with MDN1 (via its hexameric AAA ATPase ring) and the pre-60S ribosome particles.</text>
</comment>
<keyword evidence="9" id="KW-1185">Reference proteome</keyword>
<evidence type="ECO:0000313" key="9">
    <source>
        <dbReference type="Proteomes" id="UP000033140"/>
    </source>
</evidence>
<reference evidence="8 9" key="2">
    <citation type="journal article" date="2014" name="J. Gen. Appl. Microbiol.">
        <title>The early diverging ascomycetous budding yeast Saitoella complicata has three histone deacetylases belonging to the Clr6, Hos2, and Rpd3 lineages.</title>
        <authorList>
            <person name="Nishida H."/>
            <person name="Matsumoto T."/>
            <person name="Kondo S."/>
            <person name="Hamamoto M."/>
            <person name="Yoshikawa H."/>
        </authorList>
    </citation>
    <scope>NUCLEOTIDE SEQUENCE [LARGE SCALE GENOMIC DNA]</scope>
    <source>
        <strain evidence="8 9">NRRL Y-17804</strain>
    </source>
</reference>
<dbReference type="InterPro" id="IPR019775">
    <property type="entry name" value="WD40_repeat_CS"/>
</dbReference>
<dbReference type="Proteomes" id="UP000033140">
    <property type="component" value="Unassembled WGS sequence"/>
</dbReference>
<protein>
    <recommendedName>
        <fullName evidence="6">Pre-rRNA-processing protein IPI3</fullName>
    </recommendedName>
</protein>
<dbReference type="PROSITE" id="PS50294">
    <property type="entry name" value="WD_REPEATS_REGION"/>
    <property type="match status" value="3"/>
</dbReference>
<dbReference type="OrthoDB" id="756370at2759"/>
<reference evidence="8 9" key="3">
    <citation type="journal article" date="2015" name="Genome Announc.">
        <title>Draft Genome Sequence of the Archiascomycetous Yeast Saitoella complicata.</title>
        <authorList>
            <person name="Yamauchi K."/>
            <person name="Kondo S."/>
            <person name="Hamamoto M."/>
            <person name="Takahashi Y."/>
            <person name="Ogura Y."/>
            <person name="Hayashi T."/>
            <person name="Nishida H."/>
        </authorList>
    </citation>
    <scope>NUCLEOTIDE SEQUENCE [LARGE SCALE GENOMIC DNA]</scope>
    <source>
        <strain evidence="8 9">NRRL Y-17804</strain>
    </source>
</reference>
<dbReference type="Pfam" id="PF00400">
    <property type="entry name" value="WD40"/>
    <property type="match status" value="4"/>
</dbReference>
<keyword evidence="6" id="KW-0698">rRNA processing</keyword>
<proteinExistence type="inferred from homology"/>
<dbReference type="InterPro" id="IPR045227">
    <property type="entry name" value="WDR18/Ipi3/RID3"/>
</dbReference>
<feature type="region of interest" description="Disordered" evidence="7">
    <location>
        <begin position="348"/>
        <end position="374"/>
    </location>
</feature>
<comment type="similarity">
    <text evidence="2 6">Belongs to the WD repeat IPI3/WDR18 family.</text>
</comment>
<gene>
    <name evidence="8" type="ORF">G7K_4399-t1</name>
</gene>
<dbReference type="RefSeq" id="XP_019021603.1">
    <property type="nucleotide sequence ID" value="XM_019168017.1"/>
</dbReference>
<dbReference type="PANTHER" id="PTHR18763">
    <property type="entry name" value="WD-REPEAT PROTEIN 18"/>
    <property type="match status" value="1"/>
</dbReference>
<feature type="repeat" description="WD" evidence="5">
    <location>
        <begin position="183"/>
        <end position="225"/>
    </location>
</feature>
<dbReference type="GO" id="GO:0005656">
    <property type="term" value="C:nuclear pre-replicative complex"/>
    <property type="evidence" value="ECO:0007669"/>
    <property type="project" value="TreeGrafter"/>
</dbReference>
<dbReference type="GO" id="GO:0006261">
    <property type="term" value="P:DNA-templated DNA replication"/>
    <property type="evidence" value="ECO:0007669"/>
    <property type="project" value="TreeGrafter"/>
</dbReference>
<dbReference type="STRING" id="698492.A0A0E9NK59"/>
<dbReference type="GO" id="GO:0120330">
    <property type="term" value="C:rixosome complex"/>
    <property type="evidence" value="ECO:0007669"/>
    <property type="project" value="UniProtKB-UniRule"/>
</dbReference>
<evidence type="ECO:0000256" key="5">
    <source>
        <dbReference type="PROSITE-ProRule" id="PRU00221"/>
    </source>
</evidence>
<evidence type="ECO:0000256" key="1">
    <source>
        <dbReference type="ARBA" id="ARBA00002355"/>
    </source>
</evidence>
<sequence length="457" mass="48685">MLTEIIVSASSLPPPPPPGTSSQQPPSSSDHFISVHDLHASTHLSTYKSTCSPLHGTTVSPSYLLAAQVDKAILNVYQWNKEACDQRIPLPEKLACIALSPCSTFLAAGSGSGRLFLWELASGNLVWTREAHYAALTSLAWTHSSSHLITASADSAIHVWRTADLLSTSTSSRSDEIQPVHTLSAHTLAITSLHVGAGSHPRLYTASEDGTIRVWELGTGECLTTFVCSGAVTAMTVDPAERAIYAGAPSGSIHLIPLYPSTDAGAVGGLGSIHTLTTSSDVLTGHESPITALSLSFDATLLVSGDNAGQVLCWDLATRQMVRKFKTHKGPVSGLWCILKPPSLGSGSSLGGAKKTATGQIQPLKRVQSERDRDEHNVVLSLQPNILEEEDQDEDDVAAARRGLSEFGTQGSESTLRTQVQTLQGELSRLYGAYEDLRGVMEGVWRGFVEERGGKKE</sequence>
<dbReference type="SUPFAM" id="SSF50978">
    <property type="entry name" value="WD40 repeat-like"/>
    <property type="match status" value="1"/>
</dbReference>
<dbReference type="GO" id="GO:0006364">
    <property type="term" value="P:rRNA processing"/>
    <property type="evidence" value="ECO:0007669"/>
    <property type="project" value="UniProtKB-UniRule"/>
</dbReference>
<evidence type="ECO:0000256" key="4">
    <source>
        <dbReference type="ARBA" id="ARBA00022737"/>
    </source>
</evidence>
<evidence type="ECO:0000256" key="3">
    <source>
        <dbReference type="ARBA" id="ARBA00022574"/>
    </source>
</evidence>
<dbReference type="AlphaFoldDB" id="A0A0E9NK59"/>
<dbReference type="EMBL" id="BACD03000031">
    <property type="protein sequence ID" value="GAO50267.1"/>
    <property type="molecule type" value="Genomic_DNA"/>
</dbReference>
<reference evidence="8 9" key="1">
    <citation type="journal article" date="2011" name="J. Gen. Appl. Microbiol.">
        <title>Draft genome sequencing of the enigmatic yeast Saitoella complicata.</title>
        <authorList>
            <person name="Nishida H."/>
            <person name="Hamamoto M."/>
            <person name="Sugiyama J."/>
        </authorList>
    </citation>
    <scope>NUCLEOTIDE SEQUENCE [LARGE SCALE GENOMIC DNA]</scope>
    <source>
        <strain evidence="8 9">NRRL Y-17804</strain>
    </source>
</reference>
<feature type="region of interest" description="Disordered" evidence="7">
    <location>
        <begin position="9"/>
        <end position="29"/>
    </location>
</feature>
<comment type="function">
    <text evidence="1 6">Component of the RIX1 complex required for processing of ITS2 sequences from 35S pre-rRNA.</text>
</comment>
<dbReference type="InterPro" id="IPR036322">
    <property type="entry name" value="WD40_repeat_dom_sf"/>
</dbReference>
<keyword evidence="6" id="KW-0539">Nucleus</keyword>
<comment type="caution">
    <text evidence="8">The sequence shown here is derived from an EMBL/GenBank/DDBJ whole genome shotgun (WGS) entry which is preliminary data.</text>
</comment>
<dbReference type="PROSITE" id="PS00678">
    <property type="entry name" value="WD_REPEATS_1"/>
    <property type="match status" value="1"/>
</dbReference>
<evidence type="ECO:0000313" key="8">
    <source>
        <dbReference type="EMBL" id="GAO50267.1"/>
    </source>
</evidence>
<keyword evidence="4" id="KW-0677">Repeat</keyword>
<dbReference type="InterPro" id="IPR015943">
    <property type="entry name" value="WD40/YVTN_repeat-like_dom_sf"/>
</dbReference>
<feature type="compositionally biased region" description="Low complexity" evidence="7">
    <location>
        <begin position="20"/>
        <end position="29"/>
    </location>
</feature>
<dbReference type="OMA" id="GVNARIY"/>
<evidence type="ECO:0000256" key="6">
    <source>
        <dbReference type="RuleBase" id="RU369067"/>
    </source>
</evidence>
<organism evidence="8 9">
    <name type="scientific">Saitoella complicata (strain BCRC 22490 / CBS 7301 / JCM 7358 / NBRC 10748 / NRRL Y-17804)</name>
    <dbReference type="NCBI Taxonomy" id="698492"/>
    <lineage>
        <taxon>Eukaryota</taxon>
        <taxon>Fungi</taxon>
        <taxon>Dikarya</taxon>
        <taxon>Ascomycota</taxon>
        <taxon>Taphrinomycotina</taxon>
        <taxon>Taphrinomycotina incertae sedis</taxon>
        <taxon>Saitoella</taxon>
    </lineage>
</organism>
<accession>A0A0E9NK59</accession>
<comment type="subcellular location">
    <subcellularLocation>
        <location evidence="6">Nucleus</location>
    </subcellularLocation>
</comment>
<dbReference type="InterPro" id="IPR001680">
    <property type="entry name" value="WD40_rpt"/>
</dbReference>
<dbReference type="PROSITE" id="PS50082">
    <property type="entry name" value="WD_REPEATS_2"/>
    <property type="match status" value="3"/>
</dbReference>
<name>A0A0E9NK59_SAICN</name>
<evidence type="ECO:0000256" key="7">
    <source>
        <dbReference type="SAM" id="MobiDB-lite"/>
    </source>
</evidence>
<feature type="repeat" description="WD" evidence="5">
    <location>
        <begin position="129"/>
        <end position="160"/>
    </location>
</feature>
<feature type="repeat" description="WD" evidence="5">
    <location>
        <begin position="283"/>
        <end position="324"/>
    </location>
</feature>
<evidence type="ECO:0000256" key="2">
    <source>
        <dbReference type="ARBA" id="ARBA00010143"/>
    </source>
</evidence>
<keyword evidence="3 5" id="KW-0853">WD repeat</keyword>
<dbReference type="SMART" id="SM00320">
    <property type="entry name" value="WD40"/>
    <property type="match status" value="5"/>
</dbReference>